<evidence type="ECO:0000256" key="1">
    <source>
        <dbReference type="SAM" id="MobiDB-lite"/>
    </source>
</evidence>
<gene>
    <name evidence="2" type="ORF">SKAU_G00193560</name>
</gene>
<dbReference type="EMBL" id="JAINUF010000006">
    <property type="protein sequence ID" value="KAJ8356562.1"/>
    <property type="molecule type" value="Genomic_DNA"/>
</dbReference>
<reference evidence="2" key="1">
    <citation type="journal article" date="2023" name="Science">
        <title>Genome structures resolve the early diversification of teleost fishes.</title>
        <authorList>
            <person name="Parey E."/>
            <person name="Louis A."/>
            <person name="Montfort J."/>
            <person name="Bouchez O."/>
            <person name="Roques C."/>
            <person name="Iampietro C."/>
            <person name="Lluch J."/>
            <person name="Castinel A."/>
            <person name="Donnadieu C."/>
            <person name="Desvignes T."/>
            <person name="Floi Bucao C."/>
            <person name="Jouanno E."/>
            <person name="Wen M."/>
            <person name="Mejri S."/>
            <person name="Dirks R."/>
            <person name="Jansen H."/>
            <person name="Henkel C."/>
            <person name="Chen W.J."/>
            <person name="Zahm M."/>
            <person name="Cabau C."/>
            <person name="Klopp C."/>
            <person name="Thompson A.W."/>
            <person name="Robinson-Rechavi M."/>
            <person name="Braasch I."/>
            <person name="Lecointre G."/>
            <person name="Bobe J."/>
            <person name="Postlethwait J.H."/>
            <person name="Berthelot C."/>
            <person name="Roest Crollius H."/>
            <person name="Guiguen Y."/>
        </authorList>
    </citation>
    <scope>NUCLEOTIDE SEQUENCE</scope>
    <source>
        <strain evidence="2">WJC10195</strain>
    </source>
</reference>
<evidence type="ECO:0000313" key="2">
    <source>
        <dbReference type="EMBL" id="KAJ8356562.1"/>
    </source>
</evidence>
<evidence type="ECO:0000313" key="3">
    <source>
        <dbReference type="Proteomes" id="UP001152622"/>
    </source>
</evidence>
<dbReference type="AlphaFoldDB" id="A0A9Q1FE33"/>
<dbReference type="Proteomes" id="UP001152622">
    <property type="component" value="Chromosome 6"/>
</dbReference>
<protein>
    <submittedName>
        <fullName evidence="2">Uncharacterized protein</fullName>
    </submittedName>
</protein>
<sequence length="131" mass="14268">MKVAQSGSRRRSVLRFLGRQMAPGIQGRSRGSGFTHAGHVRRCSTGPGTRSYYTPFTRRDLKAEVGAVTTPGTWRKGEGPIKGGRKGGRCAAQASFKRSHRSPVQLLALSLSLQSVLHSSCGREELLQVYK</sequence>
<name>A0A9Q1FE33_SYNKA</name>
<feature type="region of interest" description="Disordered" evidence="1">
    <location>
        <begin position="25"/>
        <end position="51"/>
    </location>
</feature>
<organism evidence="2 3">
    <name type="scientific">Synaphobranchus kaupii</name>
    <name type="common">Kaup's arrowtooth eel</name>
    <dbReference type="NCBI Taxonomy" id="118154"/>
    <lineage>
        <taxon>Eukaryota</taxon>
        <taxon>Metazoa</taxon>
        <taxon>Chordata</taxon>
        <taxon>Craniata</taxon>
        <taxon>Vertebrata</taxon>
        <taxon>Euteleostomi</taxon>
        <taxon>Actinopterygii</taxon>
        <taxon>Neopterygii</taxon>
        <taxon>Teleostei</taxon>
        <taxon>Anguilliformes</taxon>
        <taxon>Synaphobranchidae</taxon>
        <taxon>Synaphobranchus</taxon>
    </lineage>
</organism>
<keyword evidence="3" id="KW-1185">Reference proteome</keyword>
<accession>A0A9Q1FE33</accession>
<proteinExistence type="predicted"/>
<comment type="caution">
    <text evidence="2">The sequence shown here is derived from an EMBL/GenBank/DDBJ whole genome shotgun (WGS) entry which is preliminary data.</text>
</comment>